<gene>
    <name evidence="2" type="ORF">ASU35_13700</name>
</gene>
<dbReference type="RefSeq" id="WP_058353546.1">
    <property type="nucleotide sequence ID" value="NZ_CABMMD010000181.1"/>
</dbReference>
<dbReference type="OrthoDB" id="9809318at2"/>
<dbReference type="Pfam" id="PF04397">
    <property type="entry name" value="LytTR"/>
    <property type="match status" value="1"/>
</dbReference>
<dbReference type="Gene3D" id="2.40.50.1020">
    <property type="entry name" value="LytTr DNA-binding domain"/>
    <property type="match status" value="1"/>
</dbReference>
<dbReference type="GO" id="GO:0003677">
    <property type="term" value="F:DNA binding"/>
    <property type="evidence" value="ECO:0007669"/>
    <property type="project" value="InterPro"/>
</dbReference>
<dbReference type="InterPro" id="IPR032710">
    <property type="entry name" value="NTF2-like_dom_sf"/>
</dbReference>
<dbReference type="Gene3D" id="3.10.450.50">
    <property type="match status" value="1"/>
</dbReference>
<evidence type="ECO:0000259" key="1">
    <source>
        <dbReference type="PROSITE" id="PS50930"/>
    </source>
</evidence>
<proteinExistence type="predicted"/>
<dbReference type="SUPFAM" id="SSF54427">
    <property type="entry name" value="NTF2-like"/>
    <property type="match status" value="1"/>
</dbReference>
<reference evidence="2 3" key="1">
    <citation type="submission" date="2015-11" db="EMBL/GenBank/DDBJ databases">
        <title>Butyribacter intestini gen. nov., sp. nov., a butyric acid-producing bacterium of the family Lachnospiraceae isolated from the human faeces.</title>
        <authorList>
            <person name="Zou Y."/>
            <person name="Xue W."/>
            <person name="Luo G."/>
            <person name="Lv M."/>
        </authorList>
    </citation>
    <scope>NUCLEOTIDE SEQUENCE [LARGE SCALE GENOMIC DNA]</scope>
    <source>
        <strain evidence="2 3">ACET-33324</strain>
    </source>
</reference>
<dbReference type="SMART" id="SM00850">
    <property type="entry name" value="LytTR"/>
    <property type="match status" value="1"/>
</dbReference>
<keyword evidence="2" id="KW-0808">Transferase</keyword>
<evidence type="ECO:0000313" key="3">
    <source>
        <dbReference type="Proteomes" id="UP000054874"/>
    </source>
</evidence>
<accession>A0A0V8QCD3</accession>
<protein>
    <submittedName>
        <fullName evidence="2">Histidine kinase</fullName>
    </submittedName>
</protein>
<name>A0A0V8QCD3_9FIRM</name>
<organism evidence="2 3">
    <name type="scientific">Acetivibrio ethanolgignens</name>
    <dbReference type="NCBI Taxonomy" id="290052"/>
    <lineage>
        <taxon>Bacteria</taxon>
        <taxon>Bacillati</taxon>
        <taxon>Bacillota</taxon>
        <taxon>Clostridia</taxon>
        <taxon>Eubacteriales</taxon>
        <taxon>Oscillospiraceae</taxon>
        <taxon>Acetivibrio</taxon>
    </lineage>
</organism>
<dbReference type="EMBL" id="LNAM01000181">
    <property type="protein sequence ID" value="KSV58199.1"/>
    <property type="molecule type" value="Genomic_DNA"/>
</dbReference>
<dbReference type="GO" id="GO:0000156">
    <property type="term" value="F:phosphorelay response regulator activity"/>
    <property type="evidence" value="ECO:0007669"/>
    <property type="project" value="InterPro"/>
</dbReference>
<dbReference type="Proteomes" id="UP000054874">
    <property type="component" value="Unassembled WGS sequence"/>
</dbReference>
<dbReference type="InterPro" id="IPR007492">
    <property type="entry name" value="LytTR_DNA-bd_dom"/>
</dbReference>
<dbReference type="PANTHER" id="PTHR37299:SF1">
    <property type="entry name" value="STAGE 0 SPORULATION PROTEIN A HOMOLOG"/>
    <property type="match status" value="1"/>
</dbReference>
<feature type="domain" description="HTH LytTR-type" evidence="1">
    <location>
        <begin position="178"/>
        <end position="267"/>
    </location>
</feature>
<dbReference type="GO" id="GO:0016301">
    <property type="term" value="F:kinase activity"/>
    <property type="evidence" value="ECO:0007669"/>
    <property type="project" value="UniProtKB-KW"/>
</dbReference>
<dbReference type="AlphaFoldDB" id="A0A0V8QCD3"/>
<dbReference type="STRING" id="290052.ASU35_13700"/>
<dbReference type="InterPro" id="IPR046947">
    <property type="entry name" value="LytR-like"/>
</dbReference>
<sequence length="267" mass="30868">MAKPFIKEADLIRLTMENVRSFYNRDKGYTTAPMMDDFMWIGSNDFQWCEGLDAFLRVTKNEYEEPPVLLSDEEYHLLFHDHNTWVVYGRYKATVALEDGTVLHAHVRGTYVWRRVDGELRLAHVHGSHAQDIPLTQSPLPQQHMTESTAFFDFMKRIDSLNTYKDKLSFRGRDAMFHYLNAAEVCYLKAKNQGCIVCTKNGELEVSGLLSAQMEHLPPQFQRIHKSYAVNLSHVASICRFKATLLDGTKLPISKEKYMQLKEALVK</sequence>
<evidence type="ECO:0000313" key="2">
    <source>
        <dbReference type="EMBL" id="KSV58199.1"/>
    </source>
</evidence>
<keyword evidence="3" id="KW-1185">Reference proteome</keyword>
<dbReference type="PROSITE" id="PS50930">
    <property type="entry name" value="HTH_LYTTR"/>
    <property type="match status" value="1"/>
</dbReference>
<dbReference type="Pfam" id="PF13474">
    <property type="entry name" value="SnoaL_3"/>
    <property type="match status" value="1"/>
</dbReference>
<keyword evidence="2" id="KW-0418">Kinase</keyword>
<dbReference type="PANTHER" id="PTHR37299">
    <property type="entry name" value="TRANSCRIPTIONAL REGULATOR-RELATED"/>
    <property type="match status" value="1"/>
</dbReference>
<dbReference type="InterPro" id="IPR037401">
    <property type="entry name" value="SnoaL-like"/>
</dbReference>
<comment type="caution">
    <text evidence="2">The sequence shown here is derived from an EMBL/GenBank/DDBJ whole genome shotgun (WGS) entry which is preliminary data.</text>
</comment>